<keyword evidence="4" id="KW-1185">Reference proteome</keyword>
<dbReference type="OrthoDB" id="411632at2759"/>
<name>A0A9W8KAH1_9AGAR</name>
<feature type="region of interest" description="Disordered" evidence="1">
    <location>
        <begin position="47"/>
        <end position="66"/>
    </location>
</feature>
<keyword evidence="2" id="KW-0812">Transmembrane</keyword>
<feature type="transmembrane region" description="Helical" evidence="2">
    <location>
        <begin position="12"/>
        <end position="33"/>
    </location>
</feature>
<protein>
    <submittedName>
        <fullName evidence="3">Uncharacterized protein</fullName>
    </submittedName>
</protein>
<dbReference type="EMBL" id="JANKHO010000203">
    <property type="protein sequence ID" value="KAJ3513355.1"/>
    <property type="molecule type" value="Genomic_DNA"/>
</dbReference>
<evidence type="ECO:0000256" key="1">
    <source>
        <dbReference type="SAM" id="MobiDB-lite"/>
    </source>
</evidence>
<evidence type="ECO:0000256" key="2">
    <source>
        <dbReference type="SAM" id="Phobius"/>
    </source>
</evidence>
<proteinExistence type="predicted"/>
<dbReference type="AlphaFoldDB" id="A0A9W8KAH1"/>
<accession>A0A9W8KAH1</accession>
<dbReference type="Proteomes" id="UP001148786">
    <property type="component" value="Unassembled WGS sequence"/>
</dbReference>
<comment type="caution">
    <text evidence="3">The sequence shown here is derived from an EMBL/GenBank/DDBJ whole genome shotgun (WGS) entry which is preliminary data.</text>
</comment>
<gene>
    <name evidence="3" type="ORF">NLJ89_g2999</name>
</gene>
<organism evidence="3 4">
    <name type="scientific">Agrocybe chaxingu</name>
    <dbReference type="NCBI Taxonomy" id="84603"/>
    <lineage>
        <taxon>Eukaryota</taxon>
        <taxon>Fungi</taxon>
        <taxon>Dikarya</taxon>
        <taxon>Basidiomycota</taxon>
        <taxon>Agaricomycotina</taxon>
        <taxon>Agaricomycetes</taxon>
        <taxon>Agaricomycetidae</taxon>
        <taxon>Agaricales</taxon>
        <taxon>Agaricineae</taxon>
        <taxon>Strophariaceae</taxon>
        <taxon>Agrocybe</taxon>
    </lineage>
</organism>
<reference evidence="3" key="1">
    <citation type="submission" date="2022-07" db="EMBL/GenBank/DDBJ databases">
        <title>Genome Sequence of Agrocybe chaxingu.</title>
        <authorList>
            <person name="Buettner E."/>
        </authorList>
    </citation>
    <scope>NUCLEOTIDE SEQUENCE</scope>
    <source>
        <strain evidence="3">MP-N11</strain>
    </source>
</reference>
<evidence type="ECO:0000313" key="3">
    <source>
        <dbReference type="EMBL" id="KAJ3513355.1"/>
    </source>
</evidence>
<keyword evidence="2" id="KW-0472">Membrane</keyword>
<sequence length="399" mass="46048">MRRLNFLPTTLKARLALAGGLTVLYIVTSTLYIRVYGSSLKPTPEVLQNDPIPIDTPKTPAEDADAPAAAPTRSQVLIVSAFFSRPPLRPSQQRTNDTWLPNFLSALASDIYLYTTPELEPRLRSFRGRNLTLTIDTTYASPLEIPPLKGKEEMYKRILKKDRNKSRRSIELYASRNAKAFFLSDAVKRLEEEGRKYQLQDVWEEGSKLAGTKAEDMLFIPILGTPHTSMVFWTENMGPIDNGVSISSFFGGSPQAIEWYARTYYAYHDHFLSLEVFVGKDQALINALLMLFPERFLTVWAQDPDAPAHLALNRPKDKGGFLGQCGTERFYYQFFLSDEKTREAMQKLWVEKASRWRWWGWWRWRDTEPCRTTRVLAMKDMLKRKLGEGWNPPRRTLNY</sequence>
<keyword evidence="2" id="KW-1133">Transmembrane helix</keyword>
<evidence type="ECO:0000313" key="4">
    <source>
        <dbReference type="Proteomes" id="UP001148786"/>
    </source>
</evidence>